<evidence type="ECO:0000256" key="1">
    <source>
        <dbReference type="ARBA" id="ARBA00005177"/>
    </source>
</evidence>
<comment type="catalytic activity">
    <reaction evidence="5">
        <text>methanethiol + O2 + H2O = hydrogen sulfide + formaldehyde + H2O2 + H(+)</text>
        <dbReference type="Rhea" id="RHEA:11812"/>
        <dbReference type="ChEBI" id="CHEBI:15377"/>
        <dbReference type="ChEBI" id="CHEBI:15378"/>
        <dbReference type="ChEBI" id="CHEBI:15379"/>
        <dbReference type="ChEBI" id="CHEBI:16007"/>
        <dbReference type="ChEBI" id="CHEBI:16240"/>
        <dbReference type="ChEBI" id="CHEBI:16842"/>
        <dbReference type="ChEBI" id="CHEBI:29919"/>
        <dbReference type="EC" id="1.8.3.4"/>
    </reaction>
</comment>
<dbReference type="PATRIC" id="fig|1813736.3.peg.39"/>
<dbReference type="PANTHER" id="PTHR23300">
    <property type="entry name" value="METHANETHIOL OXIDASE"/>
    <property type="match status" value="1"/>
</dbReference>
<reference evidence="6 7" key="1">
    <citation type="journal article" date="2016" name="Genome Announc.">
        <title>First Complete Genome Sequence of a Subdivision 6 Acidobacterium Strain.</title>
        <authorList>
            <person name="Huang S."/>
            <person name="Vieira S."/>
            <person name="Bunk B."/>
            <person name="Riedel T."/>
            <person name="Sproer C."/>
            <person name="Overmann J."/>
        </authorList>
    </citation>
    <scope>NUCLEOTIDE SEQUENCE [LARGE SCALE GENOMIC DNA]</scope>
    <source>
        <strain evidence="7">DSM 100886 HEG_-6_39</strain>
    </source>
</reference>
<proteinExistence type="inferred from homology"/>
<dbReference type="STRING" id="1855912.LuPra_00040"/>
<evidence type="ECO:0000313" key="7">
    <source>
        <dbReference type="Proteomes" id="UP000076079"/>
    </source>
</evidence>
<accession>A0A143PEZ4</accession>
<dbReference type="GO" id="GO:0018549">
    <property type="term" value="F:methanethiol oxidase activity"/>
    <property type="evidence" value="ECO:0007669"/>
    <property type="project" value="UniProtKB-EC"/>
</dbReference>
<dbReference type="Proteomes" id="UP000076079">
    <property type="component" value="Chromosome"/>
</dbReference>
<dbReference type="EC" id="1.8.3.4" evidence="3"/>
<organism evidence="6 7">
    <name type="scientific">Luteitalea pratensis</name>
    <dbReference type="NCBI Taxonomy" id="1855912"/>
    <lineage>
        <taxon>Bacteria</taxon>
        <taxon>Pseudomonadati</taxon>
        <taxon>Acidobacteriota</taxon>
        <taxon>Vicinamibacteria</taxon>
        <taxon>Vicinamibacterales</taxon>
        <taxon>Vicinamibacteraceae</taxon>
        <taxon>Luteitalea</taxon>
    </lineage>
</organism>
<dbReference type="InterPro" id="IPR008826">
    <property type="entry name" value="Se-bd"/>
</dbReference>
<dbReference type="AlphaFoldDB" id="A0A143PEZ4"/>
<name>A0A143PEZ4_LUTPR</name>
<dbReference type="OrthoDB" id="9768634at2"/>
<dbReference type="GO" id="GO:0008430">
    <property type="term" value="F:selenium binding"/>
    <property type="evidence" value="ECO:0007669"/>
    <property type="project" value="InterPro"/>
</dbReference>
<dbReference type="Pfam" id="PF05694">
    <property type="entry name" value="SBP56"/>
    <property type="match status" value="1"/>
</dbReference>
<keyword evidence="7" id="KW-1185">Reference proteome</keyword>
<dbReference type="RefSeq" id="WP_110168895.1">
    <property type="nucleotide sequence ID" value="NZ_CP015136.1"/>
</dbReference>
<protein>
    <recommendedName>
        <fullName evidence="4">Methanethiol oxidase</fullName>
        <ecNumber evidence="3">1.8.3.4</ecNumber>
    </recommendedName>
</protein>
<dbReference type="InterPro" id="IPR015943">
    <property type="entry name" value="WD40/YVTN_repeat-like_dom_sf"/>
</dbReference>
<evidence type="ECO:0000256" key="4">
    <source>
        <dbReference type="ARBA" id="ARBA00015601"/>
    </source>
</evidence>
<evidence type="ECO:0000256" key="3">
    <source>
        <dbReference type="ARBA" id="ARBA00012510"/>
    </source>
</evidence>
<comment type="pathway">
    <text evidence="1">Organosulfur degradation.</text>
</comment>
<dbReference type="PANTHER" id="PTHR23300:SF0">
    <property type="entry name" value="METHANETHIOL OXIDASE"/>
    <property type="match status" value="1"/>
</dbReference>
<dbReference type="EMBL" id="CP015136">
    <property type="protein sequence ID" value="AMY06880.1"/>
    <property type="molecule type" value="Genomic_DNA"/>
</dbReference>
<dbReference type="KEGG" id="abac:LuPra_00040"/>
<evidence type="ECO:0000313" key="6">
    <source>
        <dbReference type="EMBL" id="AMY06880.1"/>
    </source>
</evidence>
<reference evidence="7" key="2">
    <citation type="submission" date="2016-04" db="EMBL/GenBank/DDBJ databases">
        <title>First Complete Genome Sequence of a Subdivision 6 Acidobacterium.</title>
        <authorList>
            <person name="Huang S."/>
            <person name="Vieira S."/>
            <person name="Bunk B."/>
            <person name="Riedel T."/>
            <person name="Sproeer C."/>
            <person name="Overmann J."/>
        </authorList>
    </citation>
    <scope>NUCLEOTIDE SEQUENCE [LARGE SCALE GENOMIC DNA]</scope>
    <source>
        <strain evidence="7">DSM 100886 HEG_-6_39</strain>
    </source>
</reference>
<dbReference type="Gene3D" id="2.130.10.10">
    <property type="entry name" value="YVTN repeat-like/Quinoprotein amine dehydrogenase"/>
    <property type="match status" value="1"/>
</dbReference>
<evidence type="ECO:0000256" key="5">
    <source>
        <dbReference type="ARBA" id="ARBA00047539"/>
    </source>
</evidence>
<sequence length="467" mass="51750">MPKLLPDRSFYPSPTMAIQAPAETLAYVALLNPDPTASDALAVLDVDSGSPDYGAQIACVTMPGAGDELHHFGWNACSSCLCPNAPHPHMQRRYLVVPGMRSSRIHILDTVPDPRQPRLVKVIEADEVIRKTGYSRPHTVHCGPDGIYINALGNGEGNGPGGIFVIDPETFEIKGRWEKDRGPQQLSYDFWWHLGHDTMITSEWGTPNMVENGVNPELLLAGKYGNALHVWDLNSRRHLQKLELGSEYQMVLELRPAHDPNETYGFVGVVTSLKDLSSSIWMWYREGNDRGGAWRIRKAIEIPAESAAADDLPHLLKGFGAVPPLVTDLNLSLDDRFLYVSCWGTGELKQFDVSDPFNPIETGSVKLGGIVGRQAHRSRPDEPLNVAPQMIEISRDGKRLYVTNSLYRAWDEQFYPDGIKGWLAKIDVRANGGIELDPAGFLEFDGMRPHQVHLEGGDASSDSYCFS</sequence>
<gene>
    <name evidence="6" type="ORF">LuPra_00040</name>
</gene>
<evidence type="ECO:0000256" key="2">
    <source>
        <dbReference type="ARBA" id="ARBA00005606"/>
    </source>
</evidence>
<dbReference type="SUPFAM" id="SSF75011">
    <property type="entry name" value="3-carboxy-cis,cis-mucoante lactonizing enzyme"/>
    <property type="match status" value="1"/>
</dbReference>
<comment type="similarity">
    <text evidence="2">Belongs to the selenium-binding protein family.</text>
</comment>